<evidence type="ECO:0000256" key="1">
    <source>
        <dbReference type="SAM" id="SignalP"/>
    </source>
</evidence>
<dbReference type="Proteomes" id="UP000587070">
    <property type="component" value="Unassembled WGS sequence"/>
</dbReference>
<dbReference type="EMBL" id="JACIGE010000001">
    <property type="protein sequence ID" value="MBB4245824.1"/>
    <property type="molecule type" value="Genomic_DNA"/>
</dbReference>
<dbReference type="Pfam" id="PF07589">
    <property type="entry name" value="PEP-CTERM"/>
    <property type="match status" value="1"/>
</dbReference>
<dbReference type="RefSeq" id="WP_228273741.1">
    <property type="nucleotide sequence ID" value="NZ_JACIGE010000001.1"/>
</dbReference>
<evidence type="ECO:0000313" key="4">
    <source>
        <dbReference type="Proteomes" id="UP000587070"/>
    </source>
</evidence>
<name>A0A840FVR4_RHOTE</name>
<evidence type="ECO:0000313" key="3">
    <source>
        <dbReference type="EMBL" id="MBB4245824.1"/>
    </source>
</evidence>
<dbReference type="InterPro" id="IPR013424">
    <property type="entry name" value="Ice-binding_C"/>
</dbReference>
<organism evidence="3 4">
    <name type="scientific">Rhodocyclus tenuis</name>
    <name type="common">Rhodospirillum tenue</name>
    <dbReference type="NCBI Taxonomy" id="1066"/>
    <lineage>
        <taxon>Bacteria</taxon>
        <taxon>Pseudomonadati</taxon>
        <taxon>Pseudomonadota</taxon>
        <taxon>Betaproteobacteria</taxon>
        <taxon>Rhodocyclales</taxon>
        <taxon>Rhodocyclaceae</taxon>
        <taxon>Rhodocyclus</taxon>
    </lineage>
</organism>
<evidence type="ECO:0000259" key="2">
    <source>
        <dbReference type="Pfam" id="PF07589"/>
    </source>
</evidence>
<dbReference type="NCBIfam" id="TIGR02595">
    <property type="entry name" value="PEP_CTERM"/>
    <property type="match status" value="1"/>
</dbReference>
<dbReference type="AlphaFoldDB" id="A0A840FVR4"/>
<reference evidence="3 4" key="1">
    <citation type="submission" date="2020-08" db="EMBL/GenBank/DDBJ databases">
        <title>Genome sequencing of Purple Non-Sulfur Bacteria from various extreme environments.</title>
        <authorList>
            <person name="Mayer M."/>
        </authorList>
    </citation>
    <scope>NUCLEOTIDE SEQUENCE [LARGE SCALE GENOMIC DNA]</scope>
    <source>
        <strain evidence="3 4">2761</strain>
    </source>
</reference>
<feature type="chain" id="PRO_5032911855" description="Ice-binding protein C-terminal domain-containing protein" evidence="1">
    <location>
        <begin position="27"/>
        <end position="223"/>
    </location>
</feature>
<proteinExistence type="predicted"/>
<protein>
    <recommendedName>
        <fullName evidence="2">Ice-binding protein C-terminal domain-containing protein</fullName>
    </recommendedName>
</protein>
<accession>A0A840FVR4</accession>
<comment type="caution">
    <text evidence="3">The sequence shown here is derived from an EMBL/GenBank/DDBJ whole genome shotgun (WGS) entry which is preliminary data.</text>
</comment>
<feature type="domain" description="Ice-binding protein C-terminal" evidence="2">
    <location>
        <begin position="197"/>
        <end position="219"/>
    </location>
</feature>
<sequence length="223" mass="23180">MNTASSLTKKALLAVLLAATSLPALADVYKTANFTVGVFGGNANQQDPFIGAVAPYPAGGTFTGTLVFDESLIPAANSGYGTVFFSSLPDIAKIPGATAFSLQLGSLPAFTLDSAVTQYGMQQAAIQYKDGKFNGLFYIADFNYQGNPYELQIQGGSLSIVPVVDGVPTFSSKVNGYVDLALSNVQSYSLPTSPVASVPEPATLALLGFGLAGIGFSRRKRRA</sequence>
<keyword evidence="4" id="KW-1185">Reference proteome</keyword>
<keyword evidence="1" id="KW-0732">Signal</keyword>
<feature type="signal peptide" evidence="1">
    <location>
        <begin position="1"/>
        <end position="26"/>
    </location>
</feature>
<gene>
    <name evidence="3" type="ORF">GGD90_000173</name>
</gene>